<organism evidence="1">
    <name type="scientific">Solanum lycopersicum</name>
    <name type="common">Tomato</name>
    <name type="synonym">Lycopersicon esculentum</name>
    <dbReference type="NCBI Taxonomy" id="4081"/>
    <lineage>
        <taxon>Eukaryota</taxon>
        <taxon>Viridiplantae</taxon>
        <taxon>Streptophyta</taxon>
        <taxon>Embryophyta</taxon>
        <taxon>Tracheophyta</taxon>
        <taxon>Spermatophyta</taxon>
        <taxon>Magnoliopsida</taxon>
        <taxon>eudicotyledons</taxon>
        <taxon>Gunneridae</taxon>
        <taxon>Pentapetalae</taxon>
        <taxon>asterids</taxon>
        <taxon>lamiids</taxon>
        <taxon>Solanales</taxon>
        <taxon>Solanaceae</taxon>
        <taxon>Solanoideae</taxon>
        <taxon>Solaneae</taxon>
        <taxon>Solanum</taxon>
        <taxon>Solanum subgen. Lycopersicon</taxon>
    </lineage>
</organism>
<keyword evidence="2" id="KW-1185">Reference proteome</keyword>
<reference evidence="1" key="1">
    <citation type="journal article" date="2012" name="Nature">
        <title>The tomato genome sequence provides insights into fleshy fruit evolution.</title>
        <authorList>
            <consortium name="Tomato Genome Consortium"/>
        </authorList>
    </citation>
    <scope>NUCLEOTIDE SEQUENCE [LARGE SCALE GENOMIC DNA]</scope>
    <source>
        <strain evidence="1">cv. Heinz 1706</strain>
    </source>
</reference>
<evidence type="ECO:0000313" key="1">
    <source>
        <dbReference type="EnsemblPlants" id="Solyc06g068790.3.1"/>
    </source>
</evidence>
<proteinExistence type="predicted"/>
<accession>A0A3Q7H056</accession>
<reference evidence="1" key="2">
    <citation type="submission" date="2019-01" db="UniProtKB">
        <authorList>
            <consortium name="EnsemblPlants"/>
        </authorList>
    </citation>
    <scope>IDENTIFICATION</scope>
    <source>
        <strain evidence="1">cv. Heinz 1706</strain>
    </source>
</reference>
<sequence>MPATKNYSNRTTLFVYTLHEHLVLCNLVWYLTHQNGPFWYKTLSPLKISLCLDHELEETFSRHSRLFPANKGEKCCKAAENRIIPWKKDLVFQQEPSLVQFYSSLDLLEIASDMRTNKTKRKANLAKKKVSWPEDKPINAWHKNGHRF</sequence>
<dbReference type="InParanoid" id="A0A3Q7H056"/>
<dbReference type="Proteomes" id="UP000004994">
    <property type="component" value="Chromosome 6"/>
</dbReference>
<protein>
    <submittedName>
        <fullName evidence="1">Uncharacterized protein</fullName>
    </submittedName>
</protein>
<evidence type="ECO:0000313" key="2">
    <source>
        <dbReference type="Proteomes" id="UP000004994"/>
    </source>
</evidence>
<dbReference type="EnsemblPlants" id="Solyc06g068790.3.1">
    <property type="protein sequence ID" value="Solyc06g068790.3.1"/>
    <property type="gene ID" value="Solyc06g068790.3"/>
</dbReference>
<name>A0A3Q7H056_SOLLC</name>
<dbReference type="Gramene" id="Solyc06g068790.3.1">
    <property type="protein sequence ID" value="Solyc06g068790.3.1"/>
    <property type="gene ID" value="Solyc06g068790.3"/>
</dbReference>
<dbReference type="AlphaFoldDB" id="A0A3Q7H056"/>